<evidence type="ECO:0000313" key="7">
    <source>
        <dbReference type="Proteomes" id="UP000002729"/>
    </source>
</evidence>
<proteinExistence type="inferred from homology"/>
<dbReference type="PANTHER" id="PTHR12176">
    <property type="entry name" value="SAM-DEPENDENT METHYLTRANSFERASE SUPERFAMILY PROTEIN"/>
    <property type="match status" value="1"/>
</dbReference>
<dbReference type="CDD" id="cd02440">
    <property type="entry name" value="AdoMet_MTases"/>
    <property type="match status" value="1"/>
</dbReference>
<organism evidence="7">
    <name type="scientific">Aureococcus anophagefferens</name>
    <name type="common">Harmful bloom alga</name>
    <dbReference type="NCBI Taxonomy" id="44056"/>
    <lineage>
        <taxon>Eukaryota</taxon>
        <taxon>Sar</taxon>
        <taxon>Stramenopiles</taxon>
        <taxon>Ochrophyta</taxon>
        <taxon>Pelagophyceae</taxon>
        <taxon>Pelagomonadales</taxon>
        <taxon>Pelagomonadaceae</taxon>
        <taxon>Aureococcus</taxon>
    </lineage>
</organism>
<keyword evidence="4" id="KW-0732">Signal</keyword>
<dbReference type="OrthoDB" id="200619at2759"/>
<dbReference type="Pfam" id="PF08241">
    <property type="entry name" value="Methyltransf_11"/>
    <property type="match status" value="1"/>
</dbReference>
<dbReference type="Gene3D" id="3.40.50.150">
    <property type="entry name" value="Vaccinia Virus protein VP39"/>
    <property type="match status" value="1"/>
</dbReference>
<protein>
    <recommendedName>
        <fullName evidence="5">Methyltransferase type 11 domain-containing protein</fullName>
    </recommendedName>
</protein>
<sequence length="565" mass="60742">MALPAALILLSLPCASFGPAAQRRRAVRRRASPVVAPEPSEAESRFGRQSYWDGVYADEAAFSWYCNWADVEPLWLELVPDRAARVLVPGVGNDDAAVGLVDAGFTSVAASDYAPEGVARARARLGDERADRVDLRVADARSLPYGDDAFDAVFEKGTLDAVFLSGGRDKALAYDQLRLCAAELARTVRRGGVVLSLSAPATEPIDRAFRECRSDGGGRCWKQLIDGDSFVTDDGFASINVDATILAWERLQPRRAMLRATAALLLAGASARGIDPQYAENLTLYHVNPLHEGVIPSDMDTSDLNGDIFFDLKSAVTPVECASGRGWSGDCENGEVVDGDLVISKLVVEVDSRFGEYGMCNICVNGTDPLSRLPCATGEYICACPKYDRFRRRPVFEVCEGPAVGRENISQTFGRYGDCTWDKYVEEPWGCWSGNVWKKTGGEWYSTFKGARCGDGDGACTWRVAEVVKVVNKTCSDDSVFSNIEAHDAVGCFDGCGGKGAARNVSSACWVGCFYRTILGADGMMPTGADFATTGVSLDDLVEAWDAPFNSDDAAKGGCPAIPVA</sequence>
<evidence type="ECO:0000256" key="4">
    <source>
        <dbReference type="SAM" id="SignalP"/>
    </source>
</evidence>
<dbReference type="EMBL" id="GL833138">
    <property type="protein sequence ID" value="EGB05947.1"/>
    <property type="molecule type" value="Genomic_DNA"/>
</dbReference>
<dbReference type="Proteomes" id="UP000002729">
    <property type="component" value="Unassembled WGS sequence"/>
</dbReference>
<dbReference type="GeneID" id="20225612"/>
<evidence type="ECO:0000256" key="3">
    <source>
        <dbReference type="ARBA" id="ARBA00022679"/>
    </source>
</evidence>
<dbReference type="GO" id="GO:0032259">
    <property type="term" value="P:methylation"/>
    <property type="evidence" value="ECO:0007669"/>
    <property type="project" value="UniProtKB-KW"/>
</dbReference>
<keyword evidence="7" id="KW-1185">Reference proteome</keyword>
<keyword evidence="2" id="KW-0489">Methyltransferase</keyword>
<accession>F0YG27</accession>
<dbReference type="InterPro" id="IPR013216">
    <property type="entry name" value="Methyltransf_11"/>
</dbReference>
<evidence type="ECO:0000259" key="5">
    <source>
        <dbReference type="Pfam" id="PF08241"/>
    </source>
</evidence>
<comment type="similarity">
    <text evidence="1">Belongs to the methyltransferase superfamily.</text>
</comment>
<dbReference type="SUPFAM" id="SSF53335">
    <property type="entry name" value="S-adenosyl-L-methionine-dependent methyltransferases"/>
    <property type="match status" value="1"/>
</dbReference>
<dbReference type="PANTHER" id="PTHR12176:SF80">
    <property type="entry name" value="EEF1A LYSINE METHYLTRANSFERASE 4"/>
    <property type="match status" value="1"/>
</dbReference>
<evidence type="ECO:0000256" key="2">
    <source>
        <dbReference type="ARBA" id="ARBA00022603"/>
    </source>
</evidence>
<dbReference type="InterPro" id="IPR029063">
    <property type="entry name" value="SAM-dependent_MTases_sf"/>
</dbReference>
<feature type="chain" id="PRO_5003263001" description="Methyltransferase type 11 domain-containing protein" evidence="4">
    <location>
        <begin position="17"/>
        <end position="565"/>
    </location>
</feature>
<gene>
    <name evidence="6" type="ORF">AURANDRAFT_66027</name>
</gene>
<evidence type="ECO:0000256" key="1">
    <source>
        <dbReference type="ARBA" id="ARBA00008361"/>
    </source>
</evidence>
<keyword evidence="3" id="KW-0808">Transferase</keyword>
<feature type="signal peptide" evidence="4">
    <location>
        <begin position="1"/>
        <end position="16"/>
    </location>
</feature>
<reference evidence="6 7" key="1">
    <citation type="journal article" date="2011" name="Proc. Natl. Acad. Sci. U.S.A.">
        <title>Niche of harmful alga Aureococcus anophagefferens revealed through ecogenomics.</title>
        <authorList>
            <person name="Gobler C.J."/>
            <person name="Berry D.L."/>
            <person name="Dyhrman S.T."/>
            <person name="Wilhelm S.W."/>
            <person name="Salamov A."/>
            <person name="Lobanov A.V."/>
            <person name="Zhang Y."/>
            <person name="Collier J.L."/>
            <person name="Wurch L.L."/>
            <person name="Kustka A.B."/>
            <person name="Dill B.D."/>
            <person name="Shah M."/>
            <person name="VerBerkmoes N.C."/>
            <person name="Kuo A."/>
            <person name="Terry A."/>
            <person name="Pangilinan J."/>
            <person name="Lindquist E.A."/>
            <person name="Lucas S."/>
            <person name="Paulsen I.T."/>
            <person name="Hattenrath-Lehmann T.K."/>
            <person name="Talmage S.C."/>
            <person name="Walker E.A."/>
            <person name="Koch F."/>
            <person name="Burson A.M."/>
            <person name="Marcoval M.A."/>
            <person name="Tang Y.Z."/>
            <person name="Lecleir G.R."/>
            <person name="Coyne K.J."/>
            <person name="Berg G.M."/>
            <person name="Bertrand E.M."/>
            <person name="Saito M.A."/>
            <person name="Gladyshev V.N."/>
            <person name="Grigoriev I.V."/>
        </authorList>
    </citation>
    <scope>NUCLEOTIDE SEQUENCE [LARGE SCALE GENOMIC DNA]</scope>
    <source>
        <strain evidence="7">CCMP 1984</strain>
    </source>
</reference>
<dbReference type="KEGG" id="aaf:AURANDRAFT_66027"/>
<evidence type="ECO:0000313" key="6">
    <source>
        <dbReference type="EMBL" id="EGB05947.1"/>
    </source>
</evidence>
<feature type="domain" description="Methyltransferase type 11" evidence="5">
    <location>
        <begin position="90"/>
        <end position="195"/>
    </location>
</feature>
<dbReference type="GO" id="GO:0008757">
    <property type="term" value="F:S-adenosylmethionine-dependent methyltransferase activity"/>
    <property type="evidence" value="ECO:0007669"/>
    <property type="project" value="InterPro"/>
</dbReference>
<name>F0YG27_AURAN</name>
<dbReference type="RefSeq" id="XP_009039487.1">
    <property type="nucleotide sequence ID" value="XM_009041239.1"/>
</dbReference>
<dbReference type="InParanoid" id="F0YG27"/>
<dbReference type="eggNOG" id="KOG2352">
    <property type="taxonomic scope" value="Eukaryota"/>
</dbReference>
<dbReference type="AlphaFoldDB" id="F0YG27"/>
<dbReference type="InterPro" id="IPR051419">
    <property type="entry name" value="Lys/N-term_MeTrsfase_sf"/>
</dbReference>